<evidence type="ECO:0000259" key="13">
    <source>
        <dbReference type="Pfam" id="PF02223"/>
    </source>
</evidence>
<organism evidence="14 15">
    <name type="scientific">Cellulomonas pakistanensis</name>
    <dbReference type="NCBI Taxonomy" id="992287"/>
    <lineage>
        <taxon>Bacteria</taxon>
        <taxon>Bacillati</taxon>
        <taxon>Actinomycetota</taxon>
        <taxon>Actinomycetes</taxon>
        <taxon>Micrococcales</taxon>
        <taxon>Cellulomonadaceae</taxon>
        <taxon>Cellulomonas</taxon>
    </lineage>
</organism>
<dbReference type="EMBL" id="BONO01000023">
    <property type="protein sequence ID" value="GIG37486.1"/>
    <property type="molecule type" value="Genomic_DNA"/>
</dbReference>
<comment type="caution">
    <text evidence="14">The sequence shown here is derived from an EMBL/GenBank/DDBJ whole genome shotgun (WGS) entry which is preliminary data.</text>
</comment>
<dbReference type="Proteomes" id="UP000642125">
    <property type="component" value="Unassembled WGS sequence"/>
</dbReference>
<comment type="catalytic activity">
    <reaction evidence="9 11">
        <text>dTMP + ATP = dTDP + ADP</text>
        <dbReference type="Rhea" id="RHEA:13517"/>
        <dbReference type="ChEBI" id="CHEBI:30616"/>
        <dbReference type="ChEBI" id="CHEBI:58369"/>
        <dbReference type="ChEBI" id="CHEBI:63528"/>
        <dbReference type="ChEBI" id="CHEBI:456216"/>
        <dbReference type="EC" id="2.7.4.9"/>
    </reaction>
</comment>
<protein>
    <recommendedName>
        <fullName evidence="3 11">Thymidylate kinase</fullName>
        <ecNumber evidence="2 11">2.7.4.9</ecNumber>
    </recommendedName>
    <alternativeName>
        <fullName evidence="11">dTMP kinase</fullName>
    </alternativeName>
</protein>
<keyword evidence="5 11" id="KW-0545">Nucleotide biosynthesis</keyword>
<dbReference type="GO" id="GO:0005829">
    <property type="term" value="C:cytosol"/>
    <property type="evidence" value="ECO:0007669"/>
    <property type="project" value="TreeGrafter"/>
</dbReference>
<evidence type="ECO:0000256" key="3">
    <source>
        <dbReference type="ARBA" id="ARBA00017144"/>
    </source>
</evidence>
<evidence type="ECO:0000256" key="4">
    <source>
        <dbReference type="ARBA" id="ARBA00022679"/>
    </source>
</evidence>
<dbReference type="Gene3D" id="3.40.50.300">
    <property type="entry name" value="P-loop containing nucleotide triphosphate hydrolases"/>
    <property type="match status" value="1"/>
</dbReference>
<evidence type="ECO:0000256" key="5">
    <source>
        <dbReference type="ARBA" id="ARBA00022727"/>
    </source>
</evidence>
<sequence>MWAGVGSLARVTHQPAPAHRPVPTVAGGLFVSFEGGDGAGKSTQSRLLGDWLSGLGLTVVLTREPGGTDLGRVLRREVLHGGHVDARTEALLYAADRAHHVASLVRPALAAGSVVVTDRYLDSSVAYQGTGRELGAQEVEDLSLWATGGLLPALTVLLDLDPADGLGRLRARPDQPDRLESAGDEFHRRTREAFLGRAAADPGRWLVLDAARPVDDIAADVRARVAALLGLGARDAEPGAPDAADAADAGGAR</sequence>
<feature type="region of interest" description="Disordered" evidence="12">
    <location>
        <begin position="234"/>
        <end position="253"/>
    </location>
</feature>
<dbReference type="NCBIfam" id="TIGR00041">
    <property type="entry name" value="DTMP_kinase"/>
    <property type="match status" value="1"/>
</dbReference>
<keyword evidence="8 11" id="KW-0067">ATP-binding</keyword>
<dbReference type="HAMAP" id="MF_00165">
    <property type="entry name" value="Thymidylate_kinase"/>
    <property type="match status" value="1"/>
</dbReference>
<name>A0A919PD49_9CELL</name>
<dbReference type="PANTHER" id="PTHR10344">
    <property type="entry name" value="THYMIDYLATE KINASE"/>
    <property type="match status" value="1"/>
</dbReference>
<accession>A0A919PD49</accession>
<dbReference type="InterPro" id="IPR018095">
    <property type="entry name" value="Thymidylate_kin_CS"/>
</dbReference>
<keyword evidence="15" id="KW-1185">Reference proteome</keyword>
<dbReference type="GO" id="GO:0005524">
    <property type="term" value="F:ATP binding"/>
    <property type="evidence" value="ECO:0007669"/>
    <property type="project" value="UniProtKB-UniRule"/>
</dbReference>
<gene>
    <name evidence="11" type="primary">tmk</name>
    <name evidence="14" type="ORF">Cpa01nite_28670</name>
</gene>
<dbReference type="InterPro" id="IPR018094">
    <property type="entry name" value="Thymidylate_kinase"/>
</dbReference>
<dbReference type="GO" id="GO:0006235">
    <property type="term" value="P:dTTP biosynthetic process"/>
    <property type="evidence" value="ECO:0007669"/>
    <property type="project" value="UniProtKB-UniRule"/>
</dbReference>
<evidence type="ECO:0000256" key="1">
    <source>
        <dbReference type="ARBA" id="ARBA00009776"/>
    </source>
</evidence>
<dbReference type="PROSITE" id="PS01331">
    <property type="entry name" value="THYMIDYLATE_KINASE"/>
    <property type="match status" value="1"/>
</dbReference>
<evidence type="ECO:0000256" key="9">
    <source>
        <dbReference type="ARBA" id="ARBA00048743"/>
    </source>
</evidence>
<evidence type="ECO:0000256" key="7">
    <source>
        <dbReference type="ARBA" id="ARBA00022777"/>
    </source>
</evidence>
<evidence type="ECO:0000256" key="6">
    <source>
        <dbReference type="ARBA" id="ARBA00022741"/>
    </source>
</evidence>
<dbReference type="GO" id="GO:0006227">
    <property type="term" value="P:dUDP biosynthetic process"/>
    <property type="evidence" value="ECO:0007669"/>
    <property type="project" value="TreeGrafter"/>
</dbReference>
<dbReference type="Pfam" id="PF02223">
    <property type="entry name" value="Thymidylate_kin"/>
    <property type="match status" value="1"/>
</dbReference>
<evidence type="ECO:0000313" key="15">
    <source>
        <dbReference type="Proteomes" id="UP000642125"/>
    </source>
</evidence>
<feature type="binding site" evidence="11">
    <location>
        <begin position="35"/>
        <end position="42"/>
    </location>
    <ligand>
        <name>ATP</name>
        <dbReference type="ChEBI" id="CHEBI:30616"/>
    </ligand>
</feature>
<evidence type="ECO:0000256" key="12">
    <source>
        <dbReference type="SAM" id="MobiDB-lite"/>
    </source>
</evidence>
<evidence type="ECO:0000256" key="11">
    <source>
        <dbReference type="HAMAP-Rule" id="MF_00165"/>
    </source>
</evidence>
<dbReference type="GO" id="GO:0004798">
    <property type="term" value="F:dTMP kinase activity"/>
    <property type="evidence" value="ECO:0007669"/>
    <property type="project" value="UniProtKB-UniRule"/>
</dbReference>
<evidence type="ECO:0000256" key="10">
    <source>
        <dbReference type="ARBA" id="ARBA00057735"/>
    </source>
</evidence>
<evidence type="ECO:0000256" key="2">
    <source>
        <dbReference type="ARBA" id="ARBA00012980"/>
    </source>
</evidence>
<dbReference type="PANTHER" id="PTHR10344:SF4">
    <property type="entry name" value="UMP-CMP KINASE 2, MITOCHONDRIAL"/>
    <property type="match status" value="1"/>
</dbReference>
<evidence type="ECO:0000256" key="8">
    <source>
        <dbReference type="ARBA" id="ARBA00022840"/>
    </source>
</evidence>
<evidence type="ECO:0000313" key="14">
    <source>
        <dbReference type="EMBL" id="GIG37486.1"/>
    </source>
</evidence>
<feature type="domain" description="Thymidylate kinase-like" evidence="13">
    <location>
        <begin position="33"/>
        <end position="220"/>
    </location>
</feature>
<reference evidence="14" key="1">
    <citation type="submission" date="2021-01" db="EMBL/GenBank/DDBJ databases">
        <title>Whole genome shotgun sequence of Cellulomonas pakistanensis NBRC 110800.</title>
        <authorList>
            <person name="Komaki H."/>
            <person name="Tamura T."/>
        </authorList>
    </citation>
    <scope>NUCLEOTIDE SEQUENCE</scope>
    <source>
        <strain evidence="14">NBRC 110800</strain>
    </source>
</reference>
<dbReference type="AlphaFoldDB" id="A0A919PD49"/>
<dbReference type="FunFam" id="3.40.50.300:FF:000225">
    <property type="entry name" value="Thymidylate kinase"/>
    <property type="match status" value="1"/>
</dbReference>
<keyword evidence="4 11" id="KW-0808">Transferase</keyword>
<keyword evidence="7 11" id="KW-0418">Kinase</keyword>
<dbReference type="GO" id="GO:0006233">
    <property type="term" value="P:dTDP biosynthetic process"/>
    <property type="evidence" value="ECO:0007669"/>
    <property type="project" value="InterPro"/>
</dbReference>
<proteinExistence type="inferred from homology"/>
<keyword evidence="6 11" id="KW-0547">Nucleotide-binding</keyword>
<dbReference type="SUPFAM" id="SSF52540">
    <property type="entry name" value="P-loop containing nucleoside triphosphate hydrolases"/>
    <property type="match status" value="1"/>
</dbReference>
<comment type="similarity">
    <text evidence="1 11">Belongs to the thymidylate kinase family.</text>
</comment>
<dbReference type="CDD" id="cd01672">
    <property type="entry name" value="TMPK"/>
    <property type="match status" value="1"/>
</dbReference>
<dbReference type="InterPro" id="IPR039430">
    <property type="entry name" value="Thymidylate_kin-like_dom"/>
</dbReference>
<comment type="function">
    <text evidence="10 11">Phosphorylation of dTMP to form dTDP in both de novo and salvage pathways of dTTP synthesis.</text>
</comment>
<dbReference type="InterPro" id="IPR027417">
    <property type="entry name" value="P-loop_NTPase"/>
</dbReference>
<dbReference type="EC" id="2.7.4.9" evidence="2 11"/>